<proteinExistence type="predicted"/>
<keyword evidence="1" id="KW-0812">Transmembrane</keyword>
<evidence type="ECO:0000313" key="2">
    <source>
        <dbReference type="EMBL" id="KAJ7630664.1"/>
    </source>
</evidence>
<evidence type="ECO:0000256" key="1">
    <source>
        <dbReference type="SAM" id="Phobius"/>
    </source>
</evidence>
<keyword evidence="1" id="KW-0472">Membrane</keyword>
<accession>A0AAD7BTW4</accession>
<dbReference type="AlphaFoldDB" id="A0AAD7BTW4"/>
<organism evidence="2 3">
    <name type="scientific">Roridomyces roridus</name>
    <dbReference type="NCBI Taxonomy" id="1738132"/>
    <lineage>
        <taxon>Eukaryota</taxon>
        <taxon>Fungi</taxon>
        <taxon>Dikarya</taxon>
        <taxon>Basidiomycota</taxon>
        <taxon>Agaricomycotina</taxon>
        <taxon>Agaricomycetes</taxon>
        <taxon>Agaricomycetidae</taxon>
        <taxon>Agaricales</taxon>
        <taxon>Marasmiineae</taxon>
        <taxon>Mycenaceae</taxon>
        <taxon>Roridomyces</taxon>
    </lineage>
</organism>
<gene>
    <name evidence="2" type="ORF">FB45DRAFT_542579</name>
</gene>
<feature type="transmembrane region" description="Helical" evidence="1">
    <location>
        <begin position="57"/>
        <end position="85"/>
    </location>
</feature>
<keyword evidence="3" id="KW-1185">Reference proteome</keyword>
<reference evidence="2" key="1">
    <citation type="submission" date="2023-03" db="EMBL/GenBank/DDBJ databases">
        <title>Massive genome expansion in bonnet fungi (Mycena s.s.) driven by repeated elements and novel gene families across ecological guilds.</title>
        <authorList>
            <consortium name="Lawrence Berkeley National Laboratory"/>
            <person name="Harder C.B."/>
            <person name="Miyauchi S."/>
            <person name="Viragh M."/>
            <person name="Kuo A."/>
            <person name="Thoen E."/>
            <person name="Andreopoulos B."/>
            <person name="Lu D."/>
            <person name="Skrede I."/>
            <person name="Drula E."/>
            <person name="Henrissat B."/>
            <person name="Morin E."/>
            <person name="Kohler A."/>
            <person name="Barry K."/>
            <person name="LaButti K."/>
            <person name="Morin E."/>
            <person name="Salamov A."/>
            <person name="Lipzen A."/>
            <person name="Mereny Z."/>
            <person name="Hegedus B."/>
            <person name="Baldrian P."/>
            <person name="Stursova M."/>
            <person name="Weitz H."/>
            <person name="Taylor A."/>
            <person name="Grigoriev I.V."/>
            <person name="Nagy L.G."/>
            <person name="Martin F."/>
            <person name="Kauserud H."/>
        </authorList>
    </citation>
    <scope>NUCLEOTIDE SEQUENCE</scope>
    <source>
        <strain evidence="2">9284</strain>
    </source>
</reference>
<keyword evidence="1" id="KW-1133">Transmembrane helix</keyword>
<dbReference type="EMBL" id="JARKIF010000009">
    <property type="protein sequence ID" value="KAJ7630664.1"/>
    <property type="molecule type" value="Genomic_DNA"/>
</dbReference>
<protein>
    <submittedName>
        <fullName evidence="2">Uncharacterized protein</fullName>
    </submittedName>
</protein>
<dbReference type="Proteomes" id="UP001221142">
    <property type="component" value="Unassembled WGS sequence"/>
</dbReference>
<sequence length="91" mass="10346">MSTMFSMPHVVVLPILALPSTQPNQRNFLLFHARTQVEDTAYFSVRTLQLFVYNYSLFAFVPLLSLTCSISFAFRLPCCIAFMYLKAARAG</sequence>
<evidence type="ECO:0000313" key="3">
    <source>
        <dbReference type="Proteomes" id="UP001221142"/>
    </source>
</evidence>
<comment type="caution">
    <text evidence="2">The sequence shown here is derived from an EMBL/GenBank/DDBJ whole genome shotgun (WGS) entry which is preliminary data.</text>
</comment>
<name>A0AAD7BTW4_9AGAR</name>